<reference evidence="7" key="1">
    <citation type="submission" date="2020-05" db="EMBL/GenBank/DDBJ databases">
        <title>Chitinophaga laudate sp. nov., isolated from a tropical peat swamp.</title>
        <authorList>
            <person name="Goh C.B.S."/>
            <person name="Lee M.S."/>
            <person name="Parimannan S."/>
            <person name="Pasbakhsh P."/>
            <person name="Yule C.M."/>
            <person name="Rajandas H."/>
            <person name="Loke S."/>
            <person name="Croft L."/>
            <person name="Tan J.B.L."/>
        </authorList>
    </citation>
    <scope>NUCLEOTIDE SEQUENCE</scope>
    <source>
        <strain evidence="7">Mgbs1</strain>
    </source>
</reference>
<keyword evidence="5" id="KW-0472">Membrane</keyword>
<evidence type="ECO:0000259" key="6">
    <source>
        <dbReference type="Pfam" id="PF06271"/>
    </source>
</evidence>
<comment type="subcellular location">
    <subcellularLocation>
        <location evidence="1">Cell membrane</location>
        <topology evidence="1">Multi-pass membrane protein</topology>
    </subcellularLocation>
</comment>
<keyword evidence="2" id="KW-1003">Cell membrane</keyword>
<dbReference type="PANTHER" id="PTHR36115:SF4">
    <property type="entry name" value="MEMBRANE PROTEIN"/>
    <property type="match status" value="1"/>
</dbReference>
<keyword evidence="4" id="KW-1133">Transmembrane helix</keyword>
<sequence>MQSSSLPDGKDLLRDLSDEQQYEVATREQRFINFLIDYAVYVVALGIVAYIFGATFMSDSLGTQLLLQLLFLAMYVGYYYFMETFMDGRTLGKMVTGTRAVLKNGNRMPSGKILLRSLARAVPFEPFSAFGTSPWHDEWTGTVVIKSKY</sequence>
<evidence type="ECO:0000313" key="8">
    <source>
        <dbReference type="Proteomes" id="UP000281028"/>
    </source>
</evidence>
<dbReference type="OrthoDB" id="762068at2"/>
<gene>
    <name evidence="7" type="ORF">ECE50_026000</name>
</gene>
<dbReference type="AlphaFoldDB" id="A0A433WGG5"/>
<organism evidence="7 8">
    <name type="scientific">Chitinophaga solisilvae</name>
    <dbReference type="NCBI Taxonomy" id="1233460"/>
    <lineage>
        <taxon>Bacteria</taxon>
        <taxon>Pseudomonadati</taxon>
        <taxon>Bacteroidota</taxon>
        <taxon>Chitinophagia</taxon>
        <taxon>Chitinophagales</taxon>
        <taxon>Chitinophagaceae</taxon>
        <taxon>Chitinophaga</taxon>
    </lineage>
</organism>
<name>A0A433WGG5_9BACT</name>
<evidence type="ECO:0000256" key="2">
    <source>
        <dbReference type="ARBA" id="ARBA00022475"/>
    </source>
</evidence>
<protein>
    <recommendedName>
        <fullName evidence="6">RDD domain-containing protein</fullName>
    </recommendedName>
</protein>
<evidence type="ECO:0000256" key="4">
    <source>
        <dbReference type="ARBA" id="ARBA00022989"/>
    </source>
</evidence>
<dbReference type="GO" id="GO:0005886">
    <property type="term" value="C:plasma membrane"/>
    <property type="evidence" value="ECO:0007669"/>
    <property type="project" value="UniProtKB-SubCell"/>
</dbReference>
<accession>A0A433WGG5</accession>
<dbReference type="Pfam" id="PF06271">
    <property type="entry name" value="RDD"/>
    <property type="match status" value="1"/>
</dbReference>
<dbReference type="PANTHER" id="PTHR36115">
    <property type="entry name" value="PROLINE-RICH ANTIGEN HOMOLOG-RELATED"/>
    <property type="match status" value="1"/>
</dbReference>
<dbReference type="InterPro" id="IPR051791">
    <property type="entry name" value="Pra-immunoreactive"/>
</dbReference>
<feature type="domain" description="RDD" evidence="6">
    <location>
        <begin position="25"/>
        <end position="128"/>
    </location>
</feature>
<comment type="caution">
    <text evidence="7">The sequence shown here is derived from an EMBL/GenBank/DDBJ whole genome shotgun (WGS) entry which is preliminary data.</text>
</comment>
<dbReference type="RefSeq" id="WP_127040330.1">
    <property type="nucleotide sequence ID" value="NZ_JAABOK010000005.1"/>
</dbReference>
<keyword evidence="3" id="KW-0812">Transmembrane</keyword>
<dbReference type="InterPro" id="IPR010432">
    <property type="entry name" value="RDD"/>
</dbReference>
<keyword evidence="8" id="KW-1185">Reference proteome</keyword>
<evidence type="ECO:0000313" key="7">
    <source>
        <dbReference type="EMBL" id="NSL90312.1"/>
    </source>
</evidence>
<proteinExistence type="predicted"/>
<evidence type="ECO:0000256" key="3">
    <source>
        <dbReference type="ARBA" id="ARBA00022692"/>
    </source>
</evidence>
<evidence type="ECO:0000256" key="5">
    <source>
        <dbReference type="ARBA" id="ARBA00023136"/>
    </source>
</evidence>
<dbReference type="EMBL" id="RIAR02000001">
    <property type="protein sequence ID" value="NSL90312.1"/>
    <property type="molecule type" value="Genomic_DNA"/>
</dbReference>
<dbReference type="Proteomes" id="UP000281028">
    <property type="component" value="Unassembled WGS sequence"/>
</dbReference>
<evidence type="ECO:0000256" key="1">
    <source>
        <dbReference type="ARBA" id="ARBA00004651"/>
    </source>
</evidence>